<protein>
    <submittedName>
        <fullName evidence="2">Uncharacterized protein</fullName>
    </submittedName>
</protein>
<organism evidence="2 3">
    <name type="scientific">Halteria grandinella</name>
    <dbReference type="NCBI Taxonomy" id="5974"/>
    <lineage>
        <taxon>Eukaryota</taxon>
        <taxon>Sar</taxon>
        <taxon>Alveolata</taxon>
        <taxon>Ciliophora</taxon>
        <taxon>Intramacronucleata</taxon>
        <taxon>Spirotrichea</taxon>
        <taxon>Stichotrichia</taxon>
        <taxon>Sporadotrichida</taxon>
        <taxon>Halteriidae</taxon>
        <taxon>Halteria</taxon>
    </lineage>
</organism>
<dbReference type="EMBL" id="RRYP01001193">
    <property type="protein sequence ID" value="TNV86279.1"/>
    <property type="molecule type" value="Genomic_DNA"/>
</dbReference>
<evidence type="ECO:0000313" key="3">
    <source>
        <dbReference type="Proteomes" id="UP000785679"/>
    </source>
</evidence>
<name>A0A8J8P5E5_HALGN</name>
<feature type="compositionally biased region" description="Polar residues" evidence="1">
    <location>
        <begin position="150"/>
        <end position="159"/>
    </location>
</feature>
<evidence type="ECO:0000313" key="2">
    <source>
        <dbReference type="EMBL" id="TNV86279.1"/>
    </source>
</evidence>
<reference evidence="2" key="1">
    <citation type="submission" date="2019-06" db="EMBL/GenBank/DDBJ databases">
        <authorList>
            <person name="Zheng W."/>
        </authorList>
    </citation>
    <scope>NUCLEOTIDE SEQUENCE</scope>
    <source>
        <strain evidence="2">QDHG01</strain>
    </source>
</reference>
<dbReference type="AlphaFoldDB" id="A0A8J8P5E5"/>
<sequence length="159" mass="18096">MGGYSHAFIEEVSRHTLIPNTNYNIQKQAAGVSQSDSGQYFFQGYPQGNFLKQVIVIMGLWKQLNRFPITFRPLTGLDDTDETSKHLDSKCFQRVASNAVSTSFPQSTAKGTSRILLWFEGIRLPVVSRSQKDTRQSRRMPSTRQRHSSECLQQTTYSN</sequence>
<gene>
    <name evidence="2" type="ORF">FGO68_gene16031</name>
</gene>
<evidence type="ECO:0000256" key="1">
    <source>
        <dbReference type="SAM" id="MobiDB-lite"/>
    </source>
</evidence>
<accession>A0A8J8P5E5</accession>
<comment type="caution">
    <text evidence="2">The sequence shown here is derived from an EMBL/GenBank/DDBJ whole genome shotgun (WGS) entry which is preliminary data.</text>
</comment>
<dbReference type="Proteomes" id="UP000785679">
    <property type="component" value="Unassembled WGS sequence"/>
</dbReference>
<feature type="region of interest" description="Disordered" evidence="1">
    <location>
        <begin position="130"/>
        <end position="159"/>
    </location>
</feature>
<proteinExistence type="predicted"/>
<keyword evidence="3" id="KW-1185">Reference proteome</keyword>